<feature type="domain" description="Ig-like" evidence="6">
    <location>
        <begin position="129"/>
        <end position="216"/>
    </location>
</feature>
<keyword evidence="2" id="KW-0812">Transmembrane</keyword>
<sequence length="314" mass="34395">GPVFVAHTEVGGRAQMPCDVLTADANDRVVLVLWYKDGVGAPIYSYDSRKHSLTNARNWADEKTLAGRGHFDLQSSPASLILDNVRATDEGLYRCRVDFKKSPTRNARTNLTVIIPPHVPTILAEHGGPQVWTVVGPYNEGDSMSLICEVRGGKPPPHVTWWMNGQMIDDSSDSPRPETVTNTLTLERLTRGHLHAVLGCRASNSNHTAPLHTSITIEMNFQPLSVKILASREAISAGKEYELVCQSVGARPPASITWWLDGAHLTNATISTASNGNVTLSKLHLVPSDTDRGKFLKCLAESPVINHQPLHDHW</sequence>
<dbReference type="PANTHER" id="PTHR23278:SF25">
    <property type="entry name" value="GH14967P"/>
    <property type="match status" value="1"/>
</dbReference>
<dbReference type="GO" id="GO:0016020">
    <property type="term" value="C:membrane"/>
    <property type="evidence" value="ECO:0007669"/>
    <property type="project" value="UniProtKB-SubCell"/>
</dbReference>
<feature type="domain" description="Ig-like" evidence="6">
    <location>
        <begin position="1"/>
        <end position="112"/>
    </location>
</feature>
<dbReference type="PANTHER" id="PTHR23278">
    <property type="entry name" value="SIDESTEP PROTEIN"/>
    <property type="match status" value="1"/>
</dbReference>
<dbReference type="SUPFAM" id="SSF48726">
    <property type="entry name" value="Immunoglobulin"/>
    <property type="match status" value="3"/>
</dbReference>
<dbReference type="InterPro" id="IPR013783">
    <property type="entry name" value="Ig-like_fold"/>
</dbReference>
<keyword evidence="3" id="KW-1133">Transmembrane helix</keyword>
<dbReference type="Proteomes" id="UP001445076">
    <property type="component" value="Unassembled WGS sequence"/>
</dbReference>
<evidence type="ECO:0000256" key="2">
    <source>
        <dbReference type="ARBA" id="ARBA00022692"/>
    </source>
</evidence>
<dbReference type="InterPro" id="IPR003598">
    <property type="entry name" value="Ig_sub2"/>
</dbReference>
<evidence type="ECO:0000259" key="6">
    <source>
        <dbReference type="PROSITE" id="PS50835"/>
    </source>
</evidence>
<dbReference type="SMART" id="SM00408">
    <property type="entry name" value="IGc2"/>
    <property type="match status" value="2"/>
</dbReference>
<organism evidence="7 8">
    <name type="scientific">Cherax quadricarinatus</name>
    <name type="common">Australian red claw crayfish</name>
    <dbReference type="NCBI Taxonomy" id="27406"/>
    <lineage>
        <taxon>Eukaryota</taxon>
        <taxon>Metazoa</taxon>
        <taxon>Ecdysozoa</taxon>
        <taxon>Arthropoda</taxon>
        <taxon>Crustacea</taxon>
        <taxon>Multicrustacea</taxon>
        <taxon>Malacostraca</taxon>
        <taxon>Eumalacostraca</taxon>
        <taxon>Eucarida</taxon>
        <taxon>Decapoda</taxon>
        <taxon>Pleocyemata</taxon>
        <taxon>Astacidea</taxon>
        <taxon>Parastacoidea</taxon>
        <taxon>Parastacidae</taxon>
        <taxon>Cherax</taxon>
    </lineage>
</organism>
<accession>A0AAW0WKE2</accession>
<dbReference type="SMART" id="SM00409">
    <property type="entry name" value="IG"/>
    <property type="match status" value="2"/>
</dbReference>
<dbReference type="InterPro" id="IPR013106">
    <property type="entry name" value="Ig_V-set"/>
</dbReference>
<feature type="domain" description="Ig-like" evidence="6">
    <location>
        <begin position="223"/>
        <end position="302"/>
    </location>
</feature>
<dbReference type="Gene3D" id="2.60.40.10">
    <property type="entry name" value="Immunoglobulins"/>
    <property type="match status" value="3"/>
</dbReference>
<dbReference type="InterPro" id="IPR007110">
    <property type="entry name" value="Ig-like_dom"/>
</dbReference>
<feature type="non-terminal residue" evidence="7">
    <location>
        <position position="1"/>
    </location>
</feature>
<dbReference type="AlphaFoldDB" id="A0AAW0WKE2"/>
<evidence type="ECO:0000256" key="3">
    <source>
        <dbReference type="ARBA" id="ARBA00022989"/>
    </source>
</evidence>
<keyword evidence="4" id="KW-0472">Membrane</keyword>
<evidence type="ECO:0000256" key="1">
    <source>
        <dbReference type="ARBA" id="ARBA00004167"/>
    </source>
</evidence>
<evidence type="ECO:0000313" key="8">
    <source>
        <dbReference type="Proteomes" id="UP001445076"/>
    </source>
</evidence>
<dbReference type="Pfam" id="PF13927">
    <property type="entry name" value="Ig_3"/>
    <property type="match status" value="1"/>
</dbReference>
<dbReference type="EMBL" id="JARKIK010000073">
    <property type="protein sequence ID" value="KAK8728118.1"/>
    <property type="molecule type" value="Genomic_DNA"/>
</dbReference>
<dbReference type="InterPro" id="IPR036179">
    <property type="entry name" value="Ig-like_dom_sf"/>
</dbReference>
<evidence type="ECO:0000256" key="4">
    <source>
        <dbReference type="ARBA" id="ARBA00023136"/>
    </source>
</evidence>
<evidence type="ECO:0000256" key="5">
    <source>
        <dbReference type="ARBA" id="ARBA00023157"/>
    </source>
</evidence>
<dbReference type="InterPro" id="IPR003599">
    <property type="entry name" value="Ig_sub"/>
</dbReference>
<protein>
    <recommendedName>
        <fullName evidence="6">Ig-like domain-containing protein</fullName>
    </recommendedName>
</protein>
<comment type="subcellular location">
    <subcellularLocation>
        <location evidence="1">Membrane</location>
        <topology evidence="1">Single-pass membrane protein</topology>
    </subcellularLocation>
</comment>
<comment type="caution">
    <text evidence="7">The sequence shown here is derived from an EMBL/GenBank/DDBJ whole genome shotgun (WGS) entry which is preliminary data.</text>
</comment>
<feature type="non-terminal residue" evidence="7">
    <location>
        <position position="314"/>
    </location>
</feature>
<keyword evidence="8" id="KW-1185">Reference proteome</keyword>
<dbReference type="Pfam" id="PF08205">
    <property type="entry name" value="C2-set_2"/>
    <property type="match status" value="1"/>
</dbReference>
<evidence type="ECO:0000313" key="7">
    <source>
        <dbReference type="EMBL" id="KAK8728118.1"/>
    </source>
</evidence>
<name>A0AAW0WKE2_CHEQU</name>
<dbReference type="InterPro" id="IPR013162">
    <property type="entry name" value="CD80_C2-set"/>
</dbReference>
<keyword evidence="5" id="KW-1015">Disulfide bond</keyword>
<reference evidence="7 8" key="1">
    <citation type="journal article" date="2024" name="BMC Genomics">
        <title>Genome assembly of redclaw crayfish (Cherax quadricarinatus) provides insights into its immune adaptation and hypoxia tolerance.</title>
        <authorList>
            <person name="Liu Z."/>
            <person name="Zheng J."/>
            <person name="Li H."/>
            <person name="Fang K."/>
            <person name="Wang S."/>
            <person name="He J."/>
            <person name="Zhou D."/>
            <person name="Weng S."/>
            <person name="Chi M."/>
            <person name="Gu Z."/>
            <person name="He J."/>
            <person name="Li F."/>
            <person name="Wang M."/>
        </authorList>
    </citation>
    <scope>NUCLEOTIDE SEQUENCE [LARGE SCALE GENOMIC DNA]</scope>
    <source>
        <strain evidence="7">ZL_2023a</strain>
    </source>
</reference>
<dbReference type="PROSITE" id="PS50835">
    <property type="entry name" value="IG_LIKE"/>
    <property type="match status" value="3"/>
</dbReference>
<proteinExistence type="predicted"/>
<gene>
    <name evidence="7" type="ORF">OTU49_009406</name>
</gene>
<dbReference type="Pfam" id="PF07686">
    <property type="entry name" value="V-set"/>
    <property type="match status" value="1"/>
</dbReference>